<keyword evidence="1" id="KW-0812">Transmembrane</keyword>
<sequence length="237" mass="25379">MTRDADTVRAFVDGELDDLTAARIAREAQGDPELASAIAAERRLRDTLGTHFNRVLAEPVPERLSAPVEAARKVVSLDEARQRRFGFNARTLRWAGPAMAAALVLAVAIPALQRGGQTESRDSLTFAANDLAQALDTQLVADQRQGSETRVLLSFADQDGTLCRGFARADLSGIACREDGGWHLRVQRDGVDLSANDYRQAGSVDSAILAAAQDMAAGPALDAAGERAARASGWKRR</sequence>
<evidence type="ECO:0000256" key="1">
    <source>
        <dbReference type="SAM" id="Phobius"/>
    </source>
</evidence>
<dbReference type="AlphaFoldDB" id="A0A9X2W189"/>
<keyword evidence="1" id="KW-0472">Membrane</keyword>
<gene>
    <name evidence="2" type="ORF">N0B51_06745</name>
</gene>
<organism evidence="2 3">
    <name type="scientific">Tsuneonella litorea</name>
    <dbReference type="NCBI Taxonomy" id="2976475"/>
    <lineage>
        <taxon>Bacteria</taxon>
        <taxon>Pseudomonadati</taxon>
        <taxon>Pseudomonadota</taxon>
        <taxon>Alphaproteobacteria</taxon>
        <taxon>Sphingomonadales</taxon>
        <taxon>Erythrobacteraceae</taxon>
        <taxon>Tsuneonella</taxon>
    </lineage>
</organism>
<feature type="transmembrane region" description="Helical" evidence="1">
    <location>
        <begin position="91"/>
        <end position="112"/>
    </location>
</feature>
<evidence type="ECO:0000313" key="2">
    <source>
        <dbReference type="EMBL" id="MCT2558674.1"/>
    </source>
</evidence>
<reference evidence="2" key="1">
    <citation type="submission" date="2022-09" db="EMBL/GenBank/DDBJ databases">
        <title>The genome sequence of Tsuneonella sp. YG55.</title>
        <authorList>
            <person name="Liu Y."/>
        </authorList>
    </citation>
    <scope>NUCLEOTIDE SEQUENCE</scope>
    <source>
        <strain evidence="2">YG55</strain>
    </source>
</reference>
<name>A0A9X2W189_9SPHN</name>
<dbReference type="Proteomes" id="UP001142648">
    <property type="component" value="Unassembled WGS sequence"/>
</dbReference>
<protein>
    <submittedName>
        <fullName evidence="2">Anti-sigma factor</fullName>
    </submittedName>
</protein>
<keyword evidence="3" id="KW-1185">Reference proteome</keyword>
<accession>A0A9X2W189</accession>
<evidence type="ECO:0000313" key="3">
    <source>
        <dbReference type="Proteomes" id="UP001142648"/>
    </source>
</evidence>
<proteinExistence type="predicted"/>
<keyword evidence="1" id="KW-1133">Transmembrane helix</keyword>
<dbReference type="EMBL" id="JAOAMV010000003">
    <property type="protein sequence ID" value="MCT2558674.1"/>
    <property type="molecule type" value="Genomic_DNA"/>
</dbReference>
<comment type="caution">
    <text evidence="2">The sequence shown here is derived from an EMBL/GenBank/DDBJ whole genome shotgun (WGS) entry which is preliminary data.</text>
</comment>
<dbReference type="RefSeq" id="WP_259961549.1">
    <property type="nucleotide sequence ID" value="NZ_JAOAMV010000003.1"/>
</dbReference>